<dbReference type="EMBL" id="HBFA01033777">
    <property type="protein sequence ID" value="CAD8684771.1"/>
    <property type="molecule type" value="Transcribed_RNA"/>
</dbReference>
<keyword evidence="2" id="KW-0812">Transmembrane</keyword>
<gene>
    <name evidence="3" type="ORF">POBO1169_LOCUS16966</name>
</gene>
<dbReference type="AlphaFoldDB" id="A0A7S0WV57"/>
<organism evidence="3">
    <name type="scientific">Pyramimonas obovata</name>
    <dbReference type="NCBI Taxonomy" id="1411642"/>
    <lineage>
        <taxon>Eukaryota</taxon>
        <taxon>Viridiplantae</taxon>
        <taxon>Chlorophyta</taxon>
        <taxon>Pyramimonadophyceae</taxon>
        <taxon>Pyramimonadales</taxon>
        <taxon>Pyramimonadaceae</taxon>
        <taxon>Pyramimonas</taxon>
        <taxon>Pyramimonas incertae sedis</taxon>
    </lineage>
</organism>
<name>A0A7S0WV57_9CHLO</name>
<evidence type="ECO:0000256" key="2">
    <source>
        <dbReference type="SAM" id="Phobius"/>
    </source>
</evidence>
<evidence type="ECO:0000256" key="1">
    <source>
        <dbReference type="SAM" id="MobiDB-lite"/>
    </source>
</evidence>
<keyword evidence="2" id="KW-1133">Transmembrane helix</keyword>
<feature type="compositionally biased region" description="Gly residues" evidence="1">
    <location>
        <begin position="104"/>
        <end position="126"/>
    </location>
</feature>
<proteinExistence type="predicted"/>
<feature type="transmembrane region" description="Helical" evidence="2">
    <location>
        <begin position="152"/>
        <end position="171"/>
    </location>
</feature>
<evidence type="ECO:0000313" key="3">
    <source>
        <dbReference type="EMBL" id="CAD8684771.1"/>
    </source>
</evidence>
<sequence>MLTATKLTARGGLASTTSQRTSRGGIVKPTTTFAHRVLPKLRKPKAVQQPTNGRGQTSPVLMFLDSHSSVTDQTTTLIMPSVVEINSNTYQHLEELLARPSMGDGGGFIGGNGDDNGGKGRGGGDGGDGEEGDDDKWRRIRDWMRRGQQAEVIAYCLGVLGLYLVAALVALHTWYNHLQQPHLRRRTQDRASAVAALMSMRYTPALLFQKRSVA</sequence>
<keyword evidence="2" id="KW-0472">Membrane</keyword>
<accession>A0A7S0WV57</accession>
<protein>
    <submittedName>
        <fullName evidence="3">Uncharacterized protein</fullName>
    </submittedName>
</protein>
<feature type="region of interest" description="Disordered" evidence="1">
    <location>
        <begin position="104"/>
        <end position="135"/>
    </location>
</feature>
<feature type="region of interest" description="Disordered" evidence="1">
    <location>
        <begin position="1"/>
        <end position="25"/>
    </location>
</feature>
<reference evidence="3" key="1">
    <citation type="submission" date="2021-01" db="EMBL/GenBank/DDBJ databases">
        <authorList>
            <person name="Corre E."/>
            <person name="Pelletier E."/>
            <person name="Niang G."/>
            <person name="Scheremetjew M."/>
            <person name="Finn R."/>
            <person name="Kale V."/>
            <person name="Holt S."/>
            <person name="Cochrane G."/>
            <person name="Meng A."/>
            <person name="Brown T."/>
            <person name="Cohen L."/>
        </authorList>
    </citation>
    <scope>NUCLEOTIDE SEQUENCE</scope>
    <source>
        <strain evidence="3">CCMP722</strain>
    </source>
</reference>